<reference evidence="2 3" key="1">
    <citation type="submission" date="2020-07" db="EMBL/GenBank/DDBJ databases">
        <title>Sequencing the genomes of 1000 actinobacteria strains.</title>
        <authorList>
            <person name="Klenk H.-P."/>
        </authorList>
    </citation>
    <scope>NUCLEOTIDE SEQUENCE [LARGE SCALE GENOMIC DNA]</scope>
    <source>
        <strain evidence="2 3">DSM 45117</strain>
    </source>
</reference>
<dbReference type="Proteomes" id="UP000533017">
    <property type="component" value="Unassembled WGS sequence"/>
</dbReference>
<keyword evidence="3" id="KW-1185">Reference proteome</keyword>
<dbReference type="EMBL" id="JACBZA010000001">
    <property type="protein sequence ID" value="NYH84117.1"/>
    <property type="molecule type" value="Genomic_DNA"/>
</dbReference>
<evidence type="ECO:0000256" key="1">
    <source>
        <dbReference type="SAM" id="MobiDB-lite"/>
    </source>
</evidence>
<evidence type="ECO:0000313" key="3">
    <source>
        <dbReference type="Proteomes" id="UP000533017"/>
    </source>
</evidence>
<protein>
    <submittedName>
        <fullName evidence="2">Uncharacterized protein</fullName>
    </submittedName>
</protein>
<sequence>MKHCLYEFVGPGVAVAVAHVTDLLGLIGDRDLIDGVDGPTPGHVADIVDSFPWPGEVPVDENDWASVPEDGLVVSRVAMSDTFVSGGEGVTCGEVVEITEHPPTKLGSAGGPPARVD</sequence>
<comment type="caution">
    <text evidence="2">The sequence shown here is derived from an EMBL/GenBank/DDBJ whole genome shotgun (WGS) entry which is preliminary data.</text>
</comment>
<feature type="region of interest" description="Disordered" evidence="1">
    <location>
        <begin position="98"/>
        <end position="117"/>
    </location>
</feature>
<organism evidence="2 3">
    <name type="scientific">Actinopolymorpha cephalotaxi</name>
    <dbReference type="NCBI Taxonomy" id="504797"/>
    <lineage>
        <taxon>Bacteria</taxon>
        <taxon>Bacillati</taxon>
        <taxon>Actinomycetota</taxon>
        <taxon>Actinomycetes</taxon>
        <taxon>Propionibacteriales</taxon>
        <taxon>Actinopolymorphaceae</taxon>
        <taxon>Actinopolymorpha</taxon>
    </lineage>
</organism>
<gene>
    <name evidence="2" type="ORF">FHR37_002968</name>
</gene>
<evidence type="ECO:0000313" key="2">
    <source>
        <dbReference type="EMBL" id="NYH84117.1"/>
    </source>
</evidence>
<accession>A0ABX2S709</accession>
<dbReference type="RefSeq" id="WP_175542751.1">
    <property type="nucleotide sequence ID" value="NZ_FOOI01000017.1"/>
</dbReference>
<name>A0ABX2S709_9ACTN</name>
<proteinExistence type="predicted"/>